<keyword evidence="2" id="KW-0378">Hydrolase</keyword>
<name>A0A562SKL7_9HYPH</name>
<keyword evidence="3" id="KW-1185">Reference proteome</keyword>
<protein>
    <submittedName>
        <fullName evidence="2">Endonuclease/exonuclease/phosphatase family metal-dependent hydrolase</fullName>
    </submittedName>
</protein>
<keyword evidence="2" id="KW-0255">Endonuclease</keyword>
<dbReference type="GO" id="GO:0004527">
    <property type="term" value="F:exonuclease activity"/>
    <property type="evidence" value="ECO:0007669"/>
    <property type="project" value="UniProtKB-KW"/>
</dbReference>
<dbReference type="Gene3D" id="3.60.10.10">
    <property type="entry name" value="Endonuclease/exonuclease/phosphatase"/>
    <property type="match status" value="1"/>
</dbReference>
<sequence>MLRVATYNMESFGDDRFDPDRLAPRLKALRPRLSELKADILCLQEVNAQKRQGAQAREFLALEALLSGTEYREYEIGHSTRPNAALPADRHNLMVLSRYPIVDQKVLFQTHLQVPVWRPAHADPYTEAPQPITFDRPILQVEIDIGARNTLHVFVVHLRAPIAAPIPGGKLSVSSWRSVPAWAEGYFLSALKRTAQALDLRLAVDKVFEIDPAGMILVAGDFNASGDASALRLACADPEDTGNPSLHHRQLIQVDALLPPDARNTIIHKGRGQTLDHILVSPSLYETFSSVSVFNSGLADEVLEAETDAKNASFHAAVCAEFNL</sequence>
<evidence type="ECO:0000259" key="1">
    <source>
        <dbReference type="Pfam" id="PF03372"/>
    </source>
</evidence>
<dbReference type="GO" id="GO:0004519">
    <property type="term" value="F:endonuclease activity"/>
    <property type="evidence" value="ECO:0007669"/>
    <property type="project" value="UniProtKB-KW"/>
</dbReference>
<dbReference type="SUPFAM" id="SSF56219">
    <property type="entry name" value="DNase I-like"/>
    <property type="match status" value="1"/>
</dbReference>
<dbReference type="Proteomes" id="UP000320593">
    <property type="component" value="Unassembled WGS sequence"/>
</dbReference>
<keyword evidence="2" id="KW-0540">Nuclease</keyword>
<proteinExistence type="predicted"/>
<dbReference type="InterPro" id="IPR036691">
    <property type="entry name" value="Endo/exonu/phosph_ase_sf"/>
</dbReference>
<dbReference type="Pfam" id="PF03372">
    <property type="entry name" value="Exo_endo_phos"/>
    <property type="match status" value="1"/>
</dbReference>
<organism evidence="2 3">
    <name type="scientific">Roseibium hamelinense</name>
    <dbReference type="NCBI Taxonomy" id="150831"/>
    <lineage>
        <taxon>Bacteria</taxon>
        <taxon>Pseudomonadati</taxon>
        <taxon>Pseudomonadota</taxon>
        <taxon>Alphaproteobacteria</taxon>
        <taxon>Hyphomicrobiales</taxon>
        <taxon>Stappiaceae</taxon>
        <taxon>Roseibium</taxon>
    </lineage>
</organism>
<dbReference type="RefSeq" id="WP_208995303.1">
    <property type="nucleotide sequence ID" value="NZ_SMLY01000070.1"/>
</dbReference>
<accession>A0A562SKL7</accession>
<dbReference type="AlphaFoldDB" id="A0A562SKL7"/>
<keyword evidence="2" id="KW-0269">Exonuclease</keyword>
<gene>
    <name evidence="2" type="ORF">JM93_03767</name>
</gene>
<dbReference type="PANTHER" id="PTHR42834:SF1">
    <property type="entry name" value="ENDONUCLEASE_EXONUCLEASE_PHOSPHATASE FAMILY PROTEIN (AFU_ORTHOLOGUE AFUA_3G09210)"/>
    <property type="match status" value="1"/>
</dbReference>
<dbReference type="InterPro" id="IPR005135">
    <property type="entry name" value="Endo/exonuclease/phosphatase"/>
</dbReference>
<evidence type="ECO:0000313" key="3">
    <source>
        <dbReference type="Proteomes" id="UP000320593"/>
    </source>
</evidence>
<dbReference type="EMBL" id="VLLF01000010">
    <property type="protein sequence ID" value="TWI81805.1"/>
    <property type="molecule type" value="Genomic_DNA"/>
</dbReference>
<feature type="domain" description="Endonuclease/exonuclease/phosphatase" evidence="1">
    <location>
        <begin position="5"/>
        <end position="290"/>
    </location>
</feature>
<evidence type="ECO:0000313" key="2">
    <source>
        <dbReference type="EMBL" id="TWI81805.1"/>
    </source>
</evidence>
<dbReference type="PANTHER" id="PTHR42834">
    <property type="entry name" value="ENDONUCLEASE/EXONUCLEASE/PHOSPHATASE FAMILY PROTEIN (AFU_ORTHOLOGUE AFUA_3G09210)"/>
    <property type="match status" value="1"/>
</dbReference>
<reference evidence="2 3" key="1">
    <citation type="submission" date="2019-07" db="EMBL/GenBank/DDBJ databases">
        <title>Genomic Encyclopedia of Archaeal and Bacterial Type Strains, Phase II (KMG-II): from individual species to whole genera.</title>
        <authorList>
            <person name="Goeker M."/>
        </authorList>
    </citation>
    <scope>NUCLEOTIDE SEQUENCE [LARGE SCALE GENOMIC DNA]</scope>
    <source>
        <strain evidence="2 3">ATCC BAA-252</strain>
    </source>
</reference>
<comment type="caution">
    <text evidence="2">The sequence shown here is derived from an EMBL/GenBank/DDBJ whole genome shotgun (WGS) entry which is preliminary data.</text>
</comment>